<evidence type="ECO:0000256" key="9">
    <source>
        <dbReference type="PROSITE-ProRule" id="PRU00277"/>
    </source>
</evidence>
<evidence type="ECO:0000256" key="5">
    <source>
        <dbReference type="ARBA" id="ARBA00023110"/>
    </source>
</evidence>
<accession>A0ABU9D7B5</accession>
<evidence type="ECO:0000256" key="6">
    <source>
        <dbReference type="ARBA" id="ARBA00023186"/>
    </source>
</evidence>
<proteinExistence type="inferred from homology"/>
<feature type="domain" description="PPIase FKBP-type" evidence="11">
    <location>
        <begin position="5"/>
        <end position="91"/>
    </location>
</feature>
<reference evidence="12 13" key="1">
    <citation type="submission" date="2024-04" db="EMBL/GenBank/DDBJ databases">
        <authorList>
            <person name="Abashina T."/>
            <person name="Shaikin A."/>
        </authorList>
    </citation>
    <scope>NUCLEOTIDE SEQUENCE [LARGE SCALE GENOMIC DNA]</scope>
    <source>
        <strain evidence="12 13">AAFK</strain>
    </source>
</reference>
<evidence type="ECO:0000256" key="2">
    <source>
        <dbReference type="ARBA" id="ARBA00004496"/>
    </source>
</evidence>
<gene>
    <name evidence="12" type="ORF">WOB96_05965</name>
</gene>
<comment type="caution">
    <text evidence="12">The sequence shown here is derived from an EMBL/GenBank/DDBJ whole genome shotgun (WGS) entry which is preliminary data.</text>
</comment>
<keyword evidence="13" id="KW-1185">Reference proteome</keyword>
<evidence type="ECO:0000256" key="3">
    <source>
        <dbReference type="ARBA" id="ARBA00006577"/>
    </source>
</evidence>
<evidence type="ECO:0000256" key="7">
    <source>
        <dbReference type="ARBA" id="ARBA00023235"/>
    </source>
</evidence>
<dbReference type="Proteomes" id="UP001446205">
    <property type="component" value="Unassembled WGS sequence"/>
</dbReference>
<comment type="catalytic activity">
    <reaction evidence="1 9 10">
        <text>[protein]-peptidylproline (omega=180) = [protein]-peptidylproline (omega=0)</text>
        <dbReference type="Rhea" id="RHEA:16237"/>
        <dbReference type="Rhea" id="RHEA-COMP:10747"/>
        <dbReference type="Rhea" id="RHEA-COMP:10748"/>
        <dbReference type="ChEBI" id="CHEBI:83833"/>
        <dbReference type="ChEBI" id="CHEBI:83834"/>
        <dbReference type="EC" id="5.2.1.8"/>
    </reaction>
</comment>
<evidence type="ECO:0000256" key="4">
    <source>
        <dbReference type="ARBA" id="ARBA00022490"/>
    </source>
</evidence>
<keyword evidence="7 9" id="KW-0413">Isomerase</keyword>
<dbReference type="InterPro" id="IPR001179">
    <property type="entry name" value="PPIase_FKBP_dom"/>
</dbReference>
<dbReference type="RefSeq" id="WP_341370367.1">
    <property type="nucleotide sequence ID" value="NZ_JBBPCO010000004.1"/>
</dbReference>
<dbReference type="PROSITE" id="PS50059">
    <property type="entry name" value="FKBP_PPIASE"/>
    <property type="match status" value="1"/>
</dbReference>
<dbReference type="EC" id="5.2.1.8" evidence="10"/>
<comment type="similarity">
    <text evidence="3 10">Belongs to the FKBP-type PPIase family.</text>
</comment>
<comment type="subcellular location">
    <subcellularLocation>
        <location evidence="2">Cytoplasm</location>
    </subcellularLocation>
</comment>
<dbReference type="PANTHER" id="PTHR47861:SF3">
    <property type="entry name" value="FKBP-TYPE PEPTIDYL-PROLYL CIS-TRANS ISOMERASE SLYD"/>
    <property type="match status" value="1"/>
</dbReference>
<evidence type="ECO:0000313" key="12">
    <source>
        <dbReference type="EMBL" id="MEK8089309.1"/>
    </source>
</evidence>
<dbReference type="PANTHER" id="PTHR47861">
    <property type="entry name" value="FKBP-TYPE PEPTIDYL-PROLYL CIS-TRANS ISOMERASE SLYD"/>
    <property type="match status" value="1"/>
</dbReference>
<dbReference type="InterPro" id="IPR046357">
    <property type="entry name" value="PPIase_dom_sf"/>
</dbReference>
<evidence type="ECO:0000256" key="10">
    <source>
        <dbReference type="RuleBase" id="RU003915"/>
    </source>
</evidence>
<evidence type="ECO:0000259" key="11">
    <source>
        <dbReference type="PROSITE" id="PS50059"/>
    </source>
</evidence>
<dbReference type="GO" id="GO:0016853">
    <property type="term" value="F:isomerase activity"/>
    <property type="evidence" value="ECO:0007669"/>
    <property type="project" value="UniProtKB-KW"/>
</dbReference>
<evidence type="ECO:0000256" key="1">
    <source>
        <dbReference type="ARBA" id="ARBA00000971"/>
    </source>
</evidence>
<organism evidence="12 13">
    <name type="scientific">Thermithiobacillus plumbiphilus</name>
    <dbReference type="NCBI Taxonomy" id="1729899"/>
    <lineage>
        <taxon>Bacteria</taxon>
        <taxon>Pseudomonadati</taxon>
        <taxon>Pseudomonadota</taxon>
        <taxon>Acidithiobacillia</taxon>
        <taxon>Acidithiobacillales</taxon>
        <taxon>Thermithiobacillaceae</taxon>
        <taxon>Thermithiobacillus</taxon>
    </lineage>
</organism>
<sequence length="158" mass="17383">MIKNDDVVYISYTLKNQAGEVLEQTGEAIPYLHGHQNIFPKLESCLEGKEPGDQVSVDLLPEEGFGEMREELRRVEPRASFPDDADLRVGSQFEGELPDGEVAVFTVVNVDGQQVFLDGNHPLAGQPLHFDVEVKSVRPASAEELAHGHVHGEGGHHH</sequence>
<comment type="function">
    <text evidence="8">Also involved in hydrogenase metallocenter assembly, probably by participating in the nickel insertion step. This function in hydrogenase biosynthesis requires chaperone activity and the presence of the metal-binding domain, but not PPIase activity.</text>
</comment>
<name>A0ABU9D7B5_9PROT</name>
<evidence type="ECO:0000256" key="8">
    <source>
        <dbReference type="ARBA" id="ARBA00037071"/>
    </source>
</evidence>
<keyword evidence="5 9" id="KW-0697">Rotamase</keyword>
<dbReference type="SUPFAM" id="SSF54534">
    <property type="entry name" value="FKBP-like"/>
    <property type="match status" value="1"/>
</dbReference>
<keyword evidence="6" id="KW-0143">Chaperone</keyword>
<dbReference type="Gene3D" id="3.10.50.40">
    <property type="match status" value="1"/>
</dbReference>
<keyword evidence="4" id="KW-0963">Cytoplasm</keyword>
<dbReference type="Pfam" id="PF00254">
    <property type="entry name" value="FKBP_C"/>
    <property type="match status" value="1"/>
</dbReference>
<protein>
    <recommendedName>
        <fullName evidence="10">Peptidyl-prolyl cis-trans isomerase</fullName>
        <ecNumber evidence="10">5.2.1.8</ecNumber>
    </recommendedName>
</protein>
<dbReference type="EMBL" id="JBBPCO010000004">
    <property type="protein sequence ID" value="MEK8089309.1"/>
    <property type="molecule type" value="Genomic_DNA"/>
</dbReference>
<evidence type="ECO:0000313" key="13">
    <source>
        <dbReference type="Proteomes" id="UP001446205"/>
    </source>
</evidence>